<evidence type="ECO:0000313" key="3">
    <source>
        <dbReference type="Proteomes" id="UP000320455"/>
    </source>
</evidence>
<name>A0ABD7S3F1_XANVA</name>
<keyword evidence="1" id="KW-0732">Signal</keyword>
<dbReference type="EMBL" id="VOCK01000122">
    <property type="protein sequence ID" value="TWQ48378.1"/>
    <property type="molecule type" value="Genomic_DNA"/>
</dbReference>
<evidence type="ECO:0000313" key="2">
    <source>
        <dbReference type="EMBL" id="TWQ48378.1"/>
    </source>
</evidence>
<keyword evidence="3" id="KW-1185">Reference proteome</keyword>
<sequence>MRKTMSAGLLILVLAGVCFWSLQRPEADTGQAEPLGIVSEQDDNISVKDTEKRIQLSSKVRKEGGEKEYQFLQDCLTYARFSVILNRQAKDPQSLLNNPEKINELPVRQRLNFRERIDLVKRMKLQCESWNETISPKDAAVLMYDAALESGRRGDLRASACFVMAPWATPPENSPEAKAFENLYHLNARQLANNAIKAGSWPAALAAYNSTREQHGVRTLIGYSQEEQYQLARLLQMGTADPDLAASLSYESARLGAGLNAGVIIRSDEWARKMFNGAFGGKAMTDDDIRENCGN</sequence>
<proteinExistence type="predicted"/>
<evidence type="ECO:0008006" key="4">
    <source>
        <dbReference type="Google" id="ProtNLM"/>
    </source>
</evidence>
<comment type="caution">
    <text evidence="2">The sequence shown here is derived from an EMBL/GenBank/DDBJ whole genome shotgun (WGS) entry which is preliminary data.</text>
</comment>
<gene>
    <name evidence="2" type="ORF">FQK01_23655</name>
</gene>
<dbReference type="AlphaFoldDB" id="A0ABD7S3F1"/>
<dbReference type="RefSeq" id="WP_125523524.1">
    <property type="nucleotide sequence ID" value="NZ_JAUPCK020000006.1"/>
</dbReference>
<reference evidence="3" key="1">
    <citation type="journal article" date="2020" name="Phytopathology">
        <title>Genomic acquisitions in emerging populations of Xanthomonas vasicola pv. vasculorum infecting corn in the U.S. and Argentina.</title>
        <authorList>
            <person name="Perez-Quintero A.L."/>
        </authorList>
    </citation>
    <scope>NUCLEOTIDE SEQUENCE [LARGE SCALE GENOMIC DNA]</scope>
    <source>
        <strain evidence="3">Xvh-L</strain>
    </source>
</reference>
<organism evidence="2 3">
    <name type="scientific">Xanthomonas vasicola</name>
    <dbReference type="NCBI Taxonomy" id="56459"/>
    <lineage>
        <taxon>Bacteria</taxon>
        <taxon>Pseudomonadati</taxon>
        <taxon>Pseudomonadota</taxon>
        <taxon>Gammaproteobacteria</taxon>
        <taxon>Lysobacterales</taxon>
        <taxon>Lysobacteraceae</taxon>
        <taxon>Xanthomonas</taxon>
    </lineage>
</organism>
<protein>
    <recommendedName>
        <fullName evidence="4">Sel1 repeat family protein</fullName>
    </recommendedName>
</protein>
<evidence type="ECO:0000256" key="1">
    <source>
        <dbReference type="SAM" id="SignalP"/>
    </source>
</evidence>
<feature type="chain" id="PRO_5044782056" description="Sel1 repeat family protein" evidence="1">
    <location>
        <begin position="21"/>
        <end position="295"/>
    </location>
</feature>
<dbReference type="Proteomes" id="UP000320455">
    <property type="component" value="Unassembled WGS sequence"/>
</dbReference>
<accession>A0ABD7S3F1</accession>
<feature type="signal peptide" evidence="1">
    <location>
        <begin position="1"/>
        <end position="20"/>
    </location>
</feature>